<reference evidence="9 10" key="1">
    <citation type="submission" date="2019-01" db="EMBL/GenBank/DDBJ databases">
        <title>Novel species of Cellulomonas.</title>
        <authorList>
            <person name="Liu Q."/>
            <person name="Xin Y.-H."/>
        </authorList>
    </citation>
    <scope>NUCLEOTIDE SEQUENCE [LARGE SCALE GENOMIC DNA]</scope>
    <source>
        <strain evidence="9 10">HLT2-17</strain>
    </source>
</reference>
<dbReference type="SUPFAM" id="SSF57716">
    <property type="entry name" value="Glucocorticoid receptor-like (DNA-binding domain)"/>
    <property type="match status" value="1"/>
</dbReference>
<comment type="subunit">
    <text evidence="6">Component of the ClpX-ClpP complex. Forms a hexameric ring that, in the presence of ATP, binds to fourteen ClpP subunits assembled into a disk-like structure with a central cavity, resembling the structure of eukaryotic proteasomes.</text>
</comment>
<dbReference type="GO" id="GO:0016887">
    <property type="term" value="F:ATP hydrolysis activity"/>
    <property type="evidence" value="ECO:0007669"/>
    <property type="project" value="InterPro"/>
</dbReference>
<dbReference type="GO" id="GO:0051603">
    <property type="term" value="P:proteolysis involved in protein catabolic process"/>
    <property type="evidence" value="ECO:0007669"/>
    <property type="project" value="TreeGrafter"/>
</dbReference>
<dbReference type="OrthoDB" id="9804062at2"/>
<dbReference type="InterPro" id="IPR003959">
    <property type="entry name" value="ATPase_AAA_core"/>
</dbReference>
<dbReference type="EMBL" id="SDWW01000012">
    <property type="protein sequence ID" value="RYV51733.1"/>
    <property type="molecule type" value="Genomic_DNA"/>
</dbReference>
<gene>
    <name evidence="6 9" type="primary">clpX</name>
    <name evidence="9" type="ORF">EUA98_06555</name>
</gene>
<keyword evidence="9" id="KW-0378">Hydrolase</keyword>
<dbReference type="Gene3D" id="1.10.8.60">
    <property type="match status" value="1"/>
</dbReference>
<dbReference type="Gene3D" id="6.20.220.10">
    <property type="entry name" value="ClpX chaperone, C4-type zinc finger domain"/>
    <property type="match status" value="1"/>
</dbReference>
<dbReference type="NCBIfam" id="TIGR00382">
    <property type="entry name" value="clpX"/>
    <property type="match status" value="1"/>
</dbReference>
<feature type="binding site" evidence="6 7">
    <location>
        <position position="38"/>
    </location>
    <ligand>
        <name>Zn(2+)</name>
        <dbReference type="ChEBI" id="CHEBI:29105"/>
    </ligand>
</feature>
<accession>A0A4Q5N3A0</accession>
<dbReference type="NCBIfam" id="NF003745">
    <property type="entry name" value="PRK05342.1"/>
    <property type="match status" value="1"/>
</dbReference>
<dbReference type="GO" id="GO:0140662">
    <property type="term" value="F:ATP-dependent protein folding chaperone"/>
    <property type="evidence" value="ECO:0007669"/>
    <property type="project" value="InterPro"/>
</dbReference>
<dbReference type="PROSITE" id="PS51902">
    <property type="entry name" value="CLPX_ZB"/>
    <property type="match status" value="1"/>
</dbReference>
<dbReference type="SMART" id="SM01086">
    <property type="entry name" value="ClpB_D2-small"/>
    <property type="match status" value="1"/>
</dbReference>
<dbReference type="PANTHER" id="PTHR48102">
    <property type="entry name" value="ATP-DEPENDENT CLP PROTEASE ATP-BINDING SUBUNIT CLPX-LIKE, MITOCHONDRIAL-RELATED"/>
    <property type="match status" value="1"/>
</dbReference>
<keyword evidence="3 6" id="KW-0862">Zinc</keyword>
<dbReference type="CDD" id="cd19497">
    <property type="entry name" value="RecA-like_ClpX"/>
    <property type="match status" value="1"/>
</dbReference>
<dbReference type="InterPro" id="IPR004487">
    <property type="entry name" value="Clp_protease_ATP-bd_su_ClpX"/>
</dbReference>
<dbReference type="InterPro" id="IPR050052">
    <property type="entry name" value="ATP-dep_Clp_protease_ClpX"/>
</dbReference>
<dbReference type="RefSeq" id="WP_130101875.1">
    <property type="nucleotide sequence ID" value="NZ_SDWW01000012.1"/>
</dbReference>
<feature type="binding site" evidence="6">
    <location>
        <begin position="124"/>
        <end position="131"/>
    </location>
    <ligand>
        <name>ATP</name>
        <dbReference type="ChEBI" id="CHEBI:30616"/>
    </ligand>
</feature>
<keyword evidence="5 6" id="KW-0143">Chaperone</keyword>
<evidence type="ECO:0000259" key="8">
    <source>
        <dbReference type="PROSITE" id="PS51902"/>
    </source>
</evidence>
<keyword evidence="2 6" id="KW-0547">Nucleotide-binding</keyword>
<sequence>MARIGDGADLLKCSFCGKSQKQVKKLIAGPGVYICDECIDLCNEIIEEELAEATEVAMVELPKPREIFDFLEQYVIGQEPAKRSLAVAVYNHYKRIQVGEAARGPGSDADAVEIAKSNILLIGPTGCGKTYLAQTLAKMLNVPFAIADATALTEAGYVGEDVENILLKLIQAADYDVKKAETGIIYIDEIDKIARKSENPSITRDVSGEGVQQALLKILEGTTASVPPQGGRKHPHQEFIQIDTTNVLFIVAGAFAGLDEIITSRAGRRGIGFGASLHSIDDVDVFGEVMPEDLLKFGLIPEFIGRVPVITTVSPLDREALVRILTEPRNALVKQYQRMFEIDGVELDFTDDAVNAIADQALLRGTGARGLRAIMEEVLQQVMFDVPSRDDVARVVISREVVLENVNPTLVPREIPAATKRPREKSA</sequence>
<dbReference type="Pfam" id="PF07724">
    <property type="entry name" value="AAA_2"/>
    <property type="match status" value="1"/>
</dbReference>
<evidence type="ECO:0000256" key="6">
    <source>
        <dbReference type="HAMAP-Rule" id="MF_00175"/>
    </source>
</evidence>
<dbReference type="GO" id="GO:0051082">
    <property type="term" value="F:unfolded protein binding"/>
    <property type="evidence" value="ECO:0007669"/>
    <property type="project" value="UniProtKB-UniRule"/>
</dbReference>
<feature type="binding site" evidence="6 7">
    <location>
        <position position="16"/>
    </location>
    <ligand>
        <name>Zn(2+)</name>
        <dbReference type="ChEBI" id="CHEBI:29105"/>
    </ligand>
</feature>
<dbReference type="GO" id="GO:0009376">
    <property type="term" value="C:HslUV protease complex"/>
    <property type="evidence" value="ECO:0007669"/>
    <property type="project" value="TreeGrafter"/>
</dbReference>
<dbReference type="SMART" id="SM00382">
    <property type="entry name" value="AAA"/>
    <property type="match status" value="1"/>
</dbReference>
<dbReference type="GO" id="GO:0005524">
    <property type="term" value="F:ATP binding"/>
    <property type="evidence" value="ECO:0007669"/>
    <property type="project" value="UniProtKB-UniRule"/>
</dbReference>
<dbReference type="GO" id="GO:0008270">
    <property type="term" value="F:zinc ion binding"/>
    <property type="evidence" value="ECO:0007669"/>
    <property type="project" value="UniProtKB-UniRule"/>
</dbReference>
<dbReference type="InterPro" id="IPR038366">
    <property type="entry name" value="Znf_CppX_C4_sf"/>
</dbReference>
<name>A0A4Q5N3A0_9MICO</name>
<feature type="binding site" evidence="6 7">
    <location>
        <position position="13"/>
    </location>
    <ligand>
        <name>Zn(2+)</name>
        <dbReference type="ChEBI" id="CHEBI:29105"/>
    </ligand>
</feature>
<proteinExistence type="inferred from homology"/>
<dbReference type="InterPro" id="IPR027417">
    <property type="entry name" value="P-loop_NTPase"/>
</dbReference>
<evidence type="ECO:0000256" key="1">
    <source>
        <dbReference type="ARBA" id="ARBA00022723"/>
    </source>
</evidence>
<dbReference type="InterPro" id="IPR003593">
    <property type="entry name" value="AAA+_ATPase"/>
</dbReference>
<dbReference type="InterPro" id="IPR019489">
    <property type="entry name" value="Clp_ATPase_C"/>
</dbReference>
<evidence type="ECO:0000256" key="7">
    <source>
        <dbReference type="PROSITE-ProRule" id="PRU01250"/>
    </source>
</evidence>
<evidence type="ECO:0000256" key="5">
    <source>
        <dbReference type="ARBA" id="ARBA00023186"/>
    </source>
</evidence>
<keyword evidence="4 6" id="KW-0067">ATP-binding</keyword>
<dbReference type="FunFam" id="3.40.50.300:FF:000005">
    <property type="entry name" value="ATP-dependent Clp protease ATP-binding subunit ClpX"/>
    <property type="match status" value="1"/>
</dbReference>
<dbReference type="Pfam" id="PF10431">
    <property type="entry name" value="ClpB_D2-small"/>
    <property type="match status" value="1"/>
</dbReference>
<dbReference type="Pfam" id="PF06689">
    <property type="entry name" value="zf-C4_ClpX"/>
    <property type="match status" value="1"/>
</dbReference>
<dbReference type="AlphaFoldDB" id="A0A4Q5N3A0"/>
<keyword evidence="9" id="KW-0645">Protease</keyword>
<comment type="caution">
    <text evidence="9">The sequence shown here is derived from an EMBL/GenBank/DDBJ whole genome shotgun (WGS) entry which is preliminary data.</text>
</comment>
<dbReference type="Proteomes" id="UP000293764">
    <property type="component" value="Unassembled WGS sequence"/>
</dbReference>
<dbReference type="PANTHER" id="PTHR48102:SF7">
    <property type="entry name" value="ATP-DEPENDENT CLP PROTEASE ATP-BINDING SUBUNIT CLPX-LIKE, MITOCHONDRIAL"/>
    <property type="match status" value="1"/>
</dbReference>
<dbReference type="Gene3D" id="3.40.50.300">
    <property type="entry name" value="P-loop containing nucleotide triphosphate hydrolases"/>
    <property type="match status" value="1"/>
</dbReference>
<protein>
    <recommendedName>
        <fullName evidence="6">ATP-dependent Clp protease ATP-binding subunit ClpX</fullName>
    </recommendedName>
</protein>
<keyword evidence="1 6" id="KW-0479">Metal-binding</keyword>
<evidence type="ECO:0000256" key="4">
    <source>
        <dbReference type="ARBA" id="ARBA00022840"/>
    </source>
</evidence>
<evidence type="ECO:0000313" key="10">
    <source>
        <dbReference type="Proteomes" id="UP000293764"/>
    </source>
</evidence>
<dbReference type="InterPro" id="IPR046425">
    <property type="entry name" value="ClpX_bact"/>
</dbReference>
<feature type="binding site" evidence="6 7">
    <location>
        <position position="35"/>
    </location>
    <ligand>
        <name>Zn(2+)</name>
        <dbReference type="ChEBI" id="CHEBI:29105"/>
    </ligand>
</feature>
<dbReference type="GO" id="GO:0051301">
    <property type="term" value="P:cell division"/>
    <property type="evidence" value="ECO:0007669"/>
    <property type="project" value="TreeGrafter"/>
</dbReference>
<evidence type="ECO:0000256" key="2">
    <source>
        <dbReference type="ARBA" id="ARBA00022741"/>
    </source>
</evidence>
<dbReference type="GO" id="GO:0046983">
    <property type="term" value="F:protein dimerization activity"/>
    <property type="evidence" value="ECO:0007669"/>
    <property type="project" value="UniProtKB-UniRule"/>
</dbReference>
<dbReference type="SMART" id="SM00994">
    <property type="entry name" value="zf-C4_ClpX"/>
    <property type="match status" value="1"/>
</dbReference>
<dbReference type="HAMAP" id="MF_00175">
    <property type="entry name" value="ClpX"/>
    <property type="match status" value="1"/>
</dbReference>
<dbReference type="FunFam" id="1.10.8.60:FF:000002">
    <property type="entry name" value="ATP-dependent Clp protease ATP-binding subunit ClpX"/>
    <property type="match status" value="1"/>
</dbReference>
<dbReference type="GO" id="GO:0008233">
    <property type="term" value="F:peptidase activity"/>
    <property type="evidence" value="ECO:0007669"/>
    <property type="project" value="UniProtKB-KW"/>
</dbReference>
<dbReference type="InterPro" id="IPR059188">
    <property type="entry name" value="Znf_CLPX-like"/>
</dbReference>
<dbReference type="SUPFAM" id="SSF52540">
    <property type="entry name" value="P-loop containing nucleoside triphosphate hydrolases"/>
    <property type="match status" value="1"/>
</dbReference>
<comment type="function">
    <text evidence="6">ATP-dependent specificity component of the Clp protease. It directs the protease to specific substrates. Can perform chaperone functions in the absence of ClpP.</text>
</comment>
<organism evidence="9 10">
    <name type="scientific">Pengzhenrongella frigida</name>
    <dbReference type="NCBI Taxonomy" id="1259133"/>
    <lineage>
        <taxon>Bacteria</taxon>
        <taxon>Bacillati</taxon>
        <taxon>Actinomycetota</taxon>
        <taxon>Actinomycetes</taxon>
        <taxon>Micrococcales</taxon>
        <taxon>Pengzhenrongella</taxon>
    </lineage>
</organism>
<dbReference type="InterPro" id="IPR010603">
    <property type="entry name" value="Znf_CppX_C4"/>
</dbReference>
<feature type="domain" description="ClpX-type ZB" evidence="8">
    <location>
        <begin position="1"/>
        <end position="54"/>
    </location>
</feature>
<evidence type="ECO:0000256" key="3">
    <source>
        <dbReference type="ARBA" id="ARBA00022833"/>
    </source>
</evidence>
<evidence type="ECO:0000313" key="9">
    <source>
        <dbReference type="EMBL" id="RYV51733.1"/>
    </source>
</evidence>
<keyword evidence="10" id="KW-1185">Reference proteome</keyword>
<comment type="similarity">
    <text evidence="6 7">Belongs to the ClpX chaperone family.</text>
</comment>